<reference evidence="2" key="1">
    <citation type="submission" date="2020-09" db="EMBL/GenBank/DDBJ databases">
        <title>Hoyosella lacisalsi sp. nov., a halotolerant actinobacterium isolated from soil of Lake Gudzhirganskoe.</title>
        <authorList>
            <person name="Yang Q."/>
            <person name="Guo P.Y."/>
            <person name="Liu S.W."/>
            <person name="Li F.N."/>
            <person name="Sun C.H."/>
        </authorList>
    </citation>
    <scope>NUCLEOTIDE SEQUENCE</scope>
    <source>
        <strain evidence="2">G463</strain>
    </source>
</reference>
<accession>A0A927PLZ5</accession>
<feature type="transmembrane region" description="Helical" evidence="1">
    <location>
        <begin position="181"/>
        <end position="202"/>
    </location>
</feature>
<organism evidence="2 3">
    <name type="scientific">Lolliginicoccus lacisalsi</name>
    <dbReference type="NCBI Taxonomy" id="2742202"/>
    <lineage>
        <taxon>Bacteria</taxon>
        <taxon>Bacillati</taxon>
        <taxon>Actinomycetota</taxon>
        <taxon>Actinomycetes</taxon>
        <taxon>Mycobacteriales</taxon>
        <taxon>Hoyosellaceae</taxon>
        <taxon>Lolliginicoccus</taxon>
    </lineage>
</organism>
<feature type="transmembrane region" description="Helical" evidence="1">
    <location>
        <begin position="18"/>
        <end position="38"/>
    </location>
</feature>
<dbReference type="RefSeq" id="WP_192039861.1">
    <property type="nucleotide sequence ID" value="NZ_JACYWE010000008.1"/>
</dbReference>
<dbReference type="AlphaFoldDB" id="A0A927PLZ5"/>
<keyword evidence="1" id="KW-0812">Transmembrane</keyword>
<evidence type="ECO:0000256" key="1">
    <source>
        <dbReference type="SAM" id="Phobius"/>
    </source>
</evidence>
<keyword evidence="1" id="KW-1133">Transmembrane helix</keyword>
<dbReference type="Pfam" id="PF12730">
    <property type="entry name" value="ABC2_membrane_4"/>
    <property type="match status" value="1"/>
</dbReference>
<protein>
    <submittedName>
        <fullName evidence="2">ABC transporter permease</fullName>
    </submittedName>
</protein>
<keyword evidence="3" id="KW-1185">Reference proteome</keyword>
<feature type="transmembrane region" description="Helical" evidence="1">
    <location>
        <begin position="154"/>
        <end position="174"/>
    </location>
</feature>
<evidence type="ECO:0000313" key="3">
    <source>
        <dbReference type="Proteomes" id="UP000642993"/>
    </source>
</evidence>
<feature type="transmembrane region" description="Helical" evidence="1">
    <location>
        <begin position="102"/>
        <end position="134"/>
    </location>
</feature>
<keyword evidence="1" id="KW-0472">Membrane</keyword>
<sequence>MGVLAAERIKLTSVKSPWWCSGIVVVLGLGLAALFAATTRSTFESASNEGVTAPPMTAFEATIGVQQIGVMVLMVLAALVVTSEYRFGVIRNTFMASNNRTAVLLAKAGIAALWSAVLTTVLAAAAIVLARVIAGPEVGANLTFSNGDTFRVLYTVPIYAALAAILAVGVGALVRQTAGAVTILLLWPLLLENIASVLPKIGEHIAPFLPFLNASYFLAGDNGMSAGLPVDFFHWGPWAAIVYFGLVAGSIFGLSVLVVNKRDA</sequence>
<comment type="caution">
    <text evidence="2">The sequence shown here is derived from an EMBL/GenBank/DDBJ whole genome shotgun (WGS) entry which is preliminary data.</text>
</comment>
<feature type="transmembrane region" description="Helical" evidence="1">
    <location>
        <begin position="238"/>
        <end position="259"/>
    </location>
</feature>
<proteinExistence type="predicted"/>
<feature type="transmembrane region" description="Helical" evidence="1">
    <location>
        <begin position="58"/>
        <end position="81"/>
    </location>
</feature>
<evidence type="ECO:0000313" key="2">
    <source>
        <dbReference type="EMBL" id="MBD8507393.1"/>
    </source>
</evidence>
<dbReference type="Proteomes" id="UP000642993">
    <property type="component" value="Unassembled WGS sequence"/>
</dbReference>
<gene>
    <name evidence="2" type="ORF">HT102_12965</name>
</gene>
<name>A0A927PLZ5_9ACTN</name>
<dbReference type="EMBL" id="JACYWE010000008">
    <property type="protein sequence ID" value="MBD8507393.1"/>
    <property type="molecule type" value="Genomic_DNA"/>
</dbReference>